<dbReference type="InterPro" id="IPR006015">
    <property type="entry name" value="Universal_stress_UspA"/>
</dbReference>
<dbReference type="InterPro" id="IPR006016">
    <property type="entry name" value="UspA"/>
</dbReference>
<dbReference type="EMBL" id="QGKM01000013">
    <property type="protein sequence ID" value="PWQ99202.1"/>
    <property type="molecule type" value="Genomic_DNA"/>
</dbReference>
<proteinExistence type="inferred from homology"/>
<feature type="domain" description="UspA" evidence="2">
    <location>
        <begin position="1"/>
        <end position="137"/>
    </location>
</feature>
<dbReference type="Gene3D" id="3.40.50.620">
    <property type="entry name" value="HUPs"/>
    <property type="match status" value="1"/>
</dbReference>
<name>A0A317CSA8_9GAMM</name>
<evidence type="ECO:0000313" key="4">
    <source>
        <dbReference type="Proteomes" id="UP000245539"/>
    </source>
</evidence>
<dbReference type="InterPro" id="IPR014729">
    <property type="entry name" value="Rossmann-like_a/b/a_fold"/>
</dbReference>
<dbReference type="OrthoDB" id="9792500at2"/>
<accession>A0A317CSA8</accession>
<keyword evidence="4" id="KW-1185">Reference proteome</keyword>
<dbReference type="PANTHER" id="PTHR46268">
    <property type="entry name" value="STRESS RESPONSE PROTEIN NHAX"/>
    <property type="match status" value="1"/>
</dbReference>
<reference evidence="3 4" key="1">
    <citation type="submission" date="2018-05" db="EMBL/GenBank/DDBJ databases">
        <title>Leucothrix arctica sp. nov., isolated from Arctic seawater.</title>
        <authorList>
            <person name="Choi A."/>
            <person name="Baek K."/>
        </authorList>
    </citation>
    <scope>NUCLEOTIDE SEQUENCE [LARGE SCALE GENOMIC DNA]</scope>
    <source>
        <strain evidence="3 4">JCM 18388</strain>
    </source>
</reference>
<dbReference type="PANTHER" id="PTHR46268:SF6">
    <property type="entry name" value="UNIVERSAL STRESS PROTEIN UP12"/>
    <property type="match status" value="1"/>
</dbReference>
<dbReference type="AlphaFoldDB" id="A0A317CSA8"/>
<dbReference type="SUPFAM" id="SSF52402">
    <property type="entry name" value="Adenine nucleotide alpha hydrolases-like"/>
    <property type="match status" value="1"/>
</dbReference>
<dbReference type="Pfam" id="PF00582">
    <property type="entry name" value="Usp"/>
    <property type="match status" value="1"/>
</dbReference>
<dbReference type="Proteomes" id="UP000245539">
    <property type="component" value="Unassembled WGS sequence"/>
</dbReference>
<dbReference type="PRINTS" id="PR01438">
    <property type="entry name" value="UNVRSLSTRESS"/>
</dbReference>
<protein>
    <submittedName>
        <fullName evidence="3">Universal stress protein</fullName>
    </submittedName>
</protein>
<dbReference type="RefSeq" id="WP_109836963.1">
    <property type="nucleotide sequence ID" value="NZ_QGKM01000013.1"/>
</dbReference>
<evidence type="ECO:0000259" key="2">
    <source>
        <dbReference type="Pfam" id="PF00582"/>
    </source>
</evidence>
<comment type="similarity">
    <text evidence="1">Belongs to the universal stress protein A family.</text>
</comment>
<dbReference type="CDD" id="cd00293">
    <property type="entry name" value="USP-like"/>
    <property type="match status" value="1"/>
</dbReference>
<comment type="caution">
    <text evidence="3">The sequence shown here is derived from an EMBL/GenBank/DDBJ whole genome shotgun (WGS) entry which is preliminary data.</text>
</comment>
<organism evidence="3 4">
    <name type="scientific">Leucothrix pacifica</name>
    <dbReference type="NCBI Taxonomy" id="1247513"/>
    <lineage>
        <taxon>Bacteria</taxon>
        <taxon>Pseudomonadati</taxon>
        <taxon>Pseudomonadota</taxon>
        <taxon>Gammaproteobacteria</taxon>
        <taxon>Thiotrichales</taxon>
        <taxon>Thiotrichaceae</taxon>
        <taxon>Leucothrix</taxon>
    </lineage>
</organism>
<evidence type="ECO:0000313" key="3">
    <source>
        <dbReference type="EMBL" id="PWQ99202.1"/>
    </source>
</evidence>
<gene>
    <name evidence="3" type="ORF">DKW60_07185</name>
</gene>
<sequence length="137" mass="14877">MYKHILIPVAPSHPANTQEAIKLAQLLKADDGKITLISAMSHIPASVAQYLPADQIERTWSEAKTALLEEVEGVSDVEVQIINEDGSAGSTIIEYANKHESDLIIIASHRPGLQDYFLGSTAARVVRHASCAVHVIR</sequence>
<evidence type="ECO:0000256" key="1">
    <source>
        <dbReference type="ARBA" id="ARBA00008791"/>
    </source>
</evidence>